<feature type="region of interest" description="Disordered" evidence="1">
    <location>
        <begin position="249"/>
        <end position="291"/>
    </location>
</feature>
<evidence type="ECO:0000313" key="2">
    <source>
        <dbReference type="EMBL" id="RSL81789.1"/>
    </source>
</evidence>
<dbReference type="AlphaFoldDB" id="A0A428RW88"/>
<proteinExistence type="predicted"/>
<accession>A0A428RW88</accession>
<keyword evidence="3" id="KW-1185">Reference proteome</keyword>
<gene>
    <name evidence="2" type="ORF">CDV31_017000</name>
</gene>
<evidence type="ECO:0000256" key="1">
    <source>
        <dbReference type="SAM" id="MobiDB-lite"/>
    </source>
</evidence>
<dbReference type="EMBL" id="NIZV01000733">
    <property type="protein sequence ID" value="RSL81789.1"/>
    <property type="molecule type" value="Genomic_DNA"/>
</dbReference>
<reference evidence="2 3" key="1">
    <citation type="submission" date="2017-06" db="EMBL/GenBank/DDBJ databases">
        <title>Cmopartive genomic analysis of Ambrosia Fusariam Clade fungi.</title>
        <authorList>
            <person name="Stajich J.E."/>
            <person name="Carrillo J."/>
            <person name="Kijimoto T."/>
            <person name="Eskalen A."/>
            <person name="O'Donnell K."/>
            <person name="Kasson M."/>
        </authorList>
    </citation>
    <scope>NUCLEOTIDE SEQUENCE [LARGE SCALE GENOMIC DNA]</scope>
    <source>
        <strain evidence="2 3">NRRL 20438</strain>
    </source>
</reference>
<name>A0A428RW88_9HYPO</name>
<protein>
    <submittedName>
        <fullName evidence="2">Uncharacterized protein</fullName>
    </submittedName>
</protein>
<organism evidence="2 3">
    <name type="scientific">Fusarium ambrosium</name>
    <dbReference type="NCBI Taxonomy" id="131363"/>
    <lineage>
        <taxon>Eukaryota</taxon>
        <taxon>Fungi</taxon>
        <taxon>Dikarya</taxon>
        <taxon>Ascomycota</taxon>
        <taxon>Pezizomycotina</taxon>
        <taxon>Sordariomycetes</taxon>
        <taxon>Hypocreomycetidae</taxon>
        <taxon>Hypocreales</taxon>
        <taxon>Nectriaceae</taxon>
        <taxon>Fusarium</taxon>
        <taxon>Fusarium solani species complex</taxon>
    </lineage>
</organism>
<comment type="caution">
    <text evidence="2">The sequence shown here is derived from an EMBL/GenBank/DDBJ whole genome shotgun (WGS) entry which is preliminary data.</text>
</comment>
<feature type="compositionally biased region" description="Acidic residues" evidence="1">
    <location>
        <begin position="265"/>
        <end position="274"/>
    </location>
</feature>
<dbReference type="Proteomes" id="UP000288429">
    <property type="component" value="Unassembled WGS sequence"/>
</dbReference>
<evidence type="ECO:0000313" key="3">
    <source>
        <dbReference type="Proteomes" id="UP000288429"/>
    </source>
</evidence>
<sequence>MRWYRDYEVCGIQDEAPPRHEVYSLGSEYDGDDIHVPGHPQGEPFPRYYSTWGFRYESCCHSRLSKNTANLRPCELNTPVLSEAEWVSGFRALQRVLAEIEKAVGGRIEVNKSCGTHVNVSFGGCLEDSDDDRLRTLKRFLTLIWLLEKHLFGFLCPDRENEYGSHLSSDREWQQDDVHTTDKGVTLEMGSTSISTLIDRVCTASRGSGIRKRAVRIHEVEEDEPKAIIDRTKEGGGDYAHDRADDVSTQYDDASLGDGHGSDSDTSESVDEQGGDIFSELPADETHSDHDEPLRFPWLHPDIRNLVVEIRHAPGTFSRQFLFTFIAIVLSLAKVSHHSQPEVRFRALSNDLHGITSTSAPSVRTAAAIIQTIRIYLDPMYQHTLVFDEAYFEQRNDEYEKGRDPNLDENQAWASNA</sequence>